<feature type="compositionally biased region" description="Polar residues" evidence="1">
    <location>
        <begin position="221"/>
        <end position="235"/>
    </location>
</feature>
<proteinExistence type="predicted"/>
<dbReference type="Pfam" id="PF00498">
    <property type="entry name" value="FHA"/>
    <property type="match status" value="1"/>
</dbReference>
<dbReference type="CDD" id="cd00060">
    <property type="entry name" value="FHA"/>
    <property type="match status" value="1"/>
</dbReference>
<dbReference type="InterPro" id="IPR046883">
    <property type="entry name" value="T6SS_FHA_C"/>
</dbReference>
<keyword evidence="4" id="KW-1185">Reference proteome</keyword>
<dbReference type="InterPro" id="IPR000253">
    <property type="entry name" value="FHA_dom"/>
</dbReference>
<evidence type="ECO:0000313" key="3">
    <source>
        <dbReference type="EMBL" id="OAN17831.1"/>
    </source>
</evidence>
<protein>
    <recommendedName>
        <fullName evidence="2">FHA domain-containing protein</fullName>
    </recommendedName>
</protein>
<feature type="domain" description="FHA" evidence="2">
    <location>
        <begin position="28"/>
        <end position="78"/>
    </location>
</feature>
<dbReference type="SUPFAM" id="SSF49879">
    <property type="entry name" value="SMAD/FHA domain"/>
    <property type="match status" value="1"/>
</dbReference>
<dbReference type="Pfam" id="PF20232">
    <property type="entry name" value="T6SS_FHA_C"/>
    <property type="match status" value="1"/>
</dbReference>
<dbReference type="Gene3D" id="2.60.200.20">
    <property type="match status" value="1"/>
</dbReference>
<organism evidence="3 4">
    <name type="scientific">Photobacterium jeanii</name>
    <dbReference type="NCBI Taxonomy" id="858640"/>
    <lineage>
        <taxon>Bacteria</taxon>
        <taxon>Pseudomonadati</taxon>
        <taxon>Pseudomonadota</taxon>
        <taxon>Gammaproteobacteria</taxon>
        <taxon>Vibrionales</taxon>
        <taxon>Vibrionaceae</taxon>
        <taxon>Photobacterium</taxon>
    </lineage>
</organism>
<name>A0A178KKQ6_9GAMM</name>
<dbReference type="STRING" id="858640.A3K86_02620"/>
<evidence type="ECO:0000259" key="2">
    <source>
        <dbReference type="PROSITE" id="PS50006"/>
    </source>
</evidence>
<dbReference type="InterPro" id="IPR008984">
    <property type="entry name" value="SMAD_FHA_dom_sf"/>
</dbReference>
<accession>A0A178KKQ6</accession>
<feature type="compositionally biased region" description="Low complexity" evidence="1">
    <location>
        <begin position="236"/>
        <end position="250"/>
    </location>
</feature>
<feature type="region of interest" description="Disordered" evidence="1">
    <location>
        <begin position="221"/>
        <end position="250"/>
    </location>
</feature>
<dbReference type="AlphaFoldDB" id="A0A178KKQ6"/>
<comment type="caution">
    <text evidence="3">The sequence shown here is derived from an EMBL/GenBank/DDBJ whole genome shotgun (WGS) entry which is preliminary data.</text>
</comment>
<dbReference type="RefSeq" id="WP_068327270.1">
    <property type="nucleotide sequence ID" value="NZ_LVHF01000012.1"/>
</dbReference>
<gene>
    <name evidence="3" type="ORF">A3K86_02620</name>
</gene>
<evidence type="ECO:0000313" key="4">
    <source>
        <dbReference type="Proteomes" id="UP000078503"/>
    </source>
</evidence>
<dbReference type="OrthoDB" id="273564at2"/>
<sequence length="348" mass="38803">MPLSLRIISSPDGEPVTAWAHNFPDEGGTIGRAFGSTMQLSDASREISGTHALISRSNRGYQIMDVSTNGLFINSGHEPLGRNNQSTLSDGDVLNLGKYRLMVSCFVPEQASAKTTQAVAEPILNGWEDDPFGSDLPSVTTHLERDESEFVHDEQDREQSASTLSFNAMLQDNVIEDPFLAKEPEVVIDQQPQTANVFQDDGFDDDPFAEETTSQLVSFSHQVPSQLSAAPTMNDAQQSHHTASHHSAGASTQVLDPQQLLAFQAKQQELMMQAAEMALERLLQDVSPASLEGLFDDLAPKSFWGRKADYWEMYQRYYARQQDNNEWLMKFKAYFAESLRIKQTFGDK</sequence>
<dbReference type="EMBL" id="LVHF01000012">
    <property type="protein sequence ID" value="OAN17831.1"/>
    <property type="molecule type" value="Genomic_DNA"/>
</dbReference>
<dbReference type="PROSITE" id="PS50006">
    <property type="entry name" value="FHA_DOMAIN"/>
    <property type="match status" value="1"/>
</dbReference>
<evidence type="ECO:0000256" key="1">
    <source>
        <dbReference type="SAM" id="MobiDB-lite"/>
    </source>
</evidence>
<reference evidence="3 4" key="1">
    <citation type="submission" date="2016-03" db="EMBL/GenBank/DDBJ databases">
        <title>Photobacterium proteolyticum sp. nov. a protease producing bacterium isolated from ocean sediments of Laizhou Bay.</title>
        <authorList>
            <person name="Li Y."/>
        </authorList>
    </citation>
    <scope>NUCLEOTIDE SEQUENCE [LARGE SCALE GENOMIC DNA]</scope>
    <source>
        <strain evidence="3 4">R-40508</strain>
    </source>
</reference>
<dbReference type="Proteomes" id="UP000078503">
    <property type="component" value="Unassembled WGS sequence"/>
</dbReference>